<evidence type="ECO:0000256" key="20">
    <source>
        <dbReference type="ARBA" id="ARBA00033328"/>
    </source>
</evidence>
<evidence type="ECO:0000256" key="8">
    <source>
        <dbReference type="ARBA" id="ARBA00022670"/>
    </source>
</evidence>
<evidence type="ECO:0000256" key="10">
    <source>
        <dbReference type="ARBA" id="ARBA00022729"/>
    </source>
</evidence>
<dbReference type="PANTHER" id="PTHR12053:SF3">
    <property type="entry name" value="CARBOXYPEPTIDASE Q"/>
    <property type="match status" value="1"/>
</dbReference>
<dbReference type="SUPFAM" id="SSF52025">
    <property type="entry name" value="PA domain"/>
    <property type="match status" value="1"/>
</dbReference>
<dbReference type="AlphaFoldDB" id="A0A8J6NJF7"/>
<sequence length="463" mass="51003">MTNPHLSLDQKIVGDIYTSGESMENLSVLCDDFGSRFGGTKGERLAADFIKAKYKEYGLSNAHLEPFEYLGWERGEVKLEIISPIQKEIPCITLPHSPPVTMEAEIFDIGPGAPNDFDTLGDKIKGKILMTNSEIFPKKVKRWVHRQEKYGRSLMAGAIGFIFVNHYPGYGPATGGIGDYDSAGPIPGISITREDGAFIQRLAKRKGTVKIRLTSTDKLSKMTSWNVVGELPGTVKPEEIIMLGSHYDGHDISQGASDPASGVVAVMEAARVLAKYAGKLPRTIRFVMWGVEEIGLLGSYEYARAHADELENIRFYLNMDGAGGSPSKDINLHEWPSLQDTVEGYRKEMALDFAIGQAFHSASDHYPFLLKGVITAGIEAVQITRGGRGYGHTQYDTVDKVTLQGLQDAASLAARMALRVALEENWPASPRDAESVDKLLNQPDRTEIQAYLKRVKAFYKEIA</sequence>
<dbReference type="Gene3D" id="3.40.630.10">
    <property type="entry name" value="Zn peptidases"/>
    <property type="match status" value="1"/>
</dbReference>
<evidence type="ECO:0000256" key="9">
    <source>
        <dbReference type="ARBA" id="ARBA00022723"/>
    </source>
</evidence>
<evidence type="ECO:0000313" key="24">
    <source>
        <dbReference type="Proteomes" id="UP000614469"/>
    </source>
</evidence>
<keyword evidence="18" id="KW-0458">Lysosome</keyword>
<dbReference type="Pfam" id="PF02225">
    <property type="entry name" value="PA"/>
    <property type="match status" value="1"/>
</dbReference>
<dbReference type="EMBL" id="JACNJN010000037">
    <property type="protein sequence ID" value="MBC8334006.1"/>
    <property type="molecule type" value="Genomic_DNA"/>
</dbReference>
<evidence type="ECO:0000256" key="2">
    <source>
        <dbReference type="ARBA" id="ARBA00004371"/>
    </source>
</evidence>
<proteinExistence type="predicted"/>
<dbReference type="GO" id="GO:0006508">
    <property type="term" value="P:proteolysis"/>
    <property type="evidence" value="ECO:0007669"/>
    <property type="project" value="UniProtKB-KW"/>
</dbReference>
<evidence type="ECO:0000259" key="22">
    <source>
        <dbReference type="Pfam" id="PF04389"/>
    </source>
</evidence>
<keyword evidence="8" id="KW-0645">Protease</keyword>
<feature type="domain" description="Peptidase M28" evidence="22">
    <location>
        <begin position="226"/>
        <end position="415"/>
    </location>
</feature>
<comment type="caution">
    <text evidence="23">The sequence shown here is derived from an EMBL/GenBank/DDBJ whole genome shotgun (WGS) entry which is preliminary data.</text>
</comment>
<organism evidence="23 24">
    <name type="scientific">Candidatus Desulfolinea nitratireducens</name>
    <dbReference type="NCBI Taxonomy" id="2841698"/>
    <lineage>
        <taxon>Bacteria</taxon>
        <taxon>Bacillati</taxon>
        <taxon>Chloroflexota</taxon>
        <taxon>Anaerolineae</taxon>
        <taxon>Anaerolineales</taxon>
        <taxon>Anaerolineales incertae sedis</taxon>
        <taxon>Candidatus Desulfolinea</taxon>
    </lineage>
</organism>
<accession>A0A8J6NJF7</accession>
<comment type="subunit">
    <text evidence="19">Homodimer. The monomeric form is inactive while the homodimer is active.</text>
</comment>
<name>A0A8J6NJF7_9CHLR</name>
<keyword evidence="14" id="KW-0333">Golgi apparatus</keyword>
<keyword evidence="11" id="KW-0378">Hydrolase</keyword>
<keyword evidence="10" id="KW-0732">Signal</keyword>
<keyword evidence="16" id="KW-0865">Zymogen</keyword>
<evidence type="ECO:0000313" key="23">
    <source>
        <dbReference type="EMBL" id="MBC8334006.1"/>
    </source>
</evidence>
<dbReference type="InterPro" id="IPR046450">
    <property type="entry name" value="PA_dom_sf"/>
</dbReference>
<evidence type="ECO:0000256" key="17">
    <source>
        <dbReference type="ARBA" id="ARBA00023180"/>
    </source>
</evidence>
<gene>
    <name evidence="23" type="ORF">H8E29_01970</name>
</gene>
<dbReference type="GO" id="GO:0005764">
    <property type="term" value="C:lysosome"/>
    <property type="evidence" value="ECO:0007669"/>
    <property type="project" value="UniProtKB-SubCell"/>
</dbReference>
<keyword evidence="13" id="KW-0862">Zinc</keyword>
<evidence type="ECO:0000256" key="12">
    <source>
        <dbReference type="ARBA" id="ARBA00022824"/>
    </source>
</evidence>
<evidence type="ECO:0000256" key="19">
    <source>
        <dbReference type="ARBA" id="ARBA00025833"/>
    </source>
</evidence>
<evidence type="ECO:0000256" key="15">
    <source>
        <dbReference type="ARBA" id="ARBA00023049"/>
    </source>
</evidence>
<feature type="domain" description="PA" evidence="21">
    <location>
        <begin position="115"/>
        <end position="197"/>
    </location>
</feature>
<evidence type="ECO:0000256" key="11">
    <source>
        <dbReference type="ARBA" id="ARBA00022801"/>
    </source>
</evidence>
<evidence type="ECO:0000256" key="4">
    <source>
        <dbReference type="ARBA" id="ARBA00004613"/>
    </source>
</evidence>
<dbReference type="PANTHER" id="PTHR12053">
    <property type="entry name" value="PROTEASE FAMILY M28 PLASMA GLUTAMATE CARBOXYPEPTIDASE-RELATED"/>
    <property type="match status" value="1"/>
</dbReference>
<dbReference type="Proteomes" id="UP000614469">
    <property type="component" value="Unassembled WGS sequence"/>
</dbReference>
<keyword evidence="9" id="KW-0479">Metal-binding</keyword>
<dbReference type="Gene3D" id="3.50.30.30">
    <property type="match status" value="1"/>
</dbReference>
<evidence type="ECO:0000256" key="3">
    <source>
        <dbReference type="ARBA" id="ARBA00004555"/>
    </source>
</evidence>
<keyword evidence="17" id="KW-0325">Glycoprotein</keyword>
<comment type="subcellular location">
    <subcellularLocation>
        <location evidence="1">Endoplasmic reticulum</location>
    </subcellularLocation>
    <subcellularLocation>
        <location evidence="3">Golgi apparatus</location>
    </subcellularLocation>
    <subcellularLocation>
        <location evidence="2">Lysosome</location>
    </subcellularLocation>
    <subcellularLocation>
        <location evidence="4">Secreted</location>
    </subcellularLocation>
</comment>
<evidence type="ECO:0000256" key="18">
    <source>
        <dbReference type="ARBA" id="ARBA00023228"/>
    </source>
</evidence>
<dbReference type="InterPro" id="IPR039866">
    <property type="entry name" value="CPQ"/>
</dbReference>
<evidence type="ECO:0000256" key="5">
    <source>
        <dbReference type="ARBA" id="ARBA00014116"/>
    </source>
</evidence>
<dbReference type="GO" id="GO:0005576">
    <property type="term" value="C:extracellular region"/>
    <property type="evidence" value="ECO:0007669"/>
    <property type="project" value="UniProtKB-SubCell"/>
</dbReference>
<protein>
    <recommendedName>
        <fullName evidence="5">Carboxypeptidase Q</fullName>
    </recommendedName>
    <alternativeName>
        <fullName evidence="20">Plasma glutamate carboxypeptidase</fullName>
    </alternativeName>
</protein>
<dbReference type="InterPro" id="IPR007484">
    <property type="entry name" value="Peptidase_M28"/>
</dbReference>
<dbReference type="SUPFAM" id="SSF53187">
    <property type="entry name" value="Zn-dependent exopeptidases"/>
    <property type="match status" value="1"/>
</dbReference>
<evidence type="ECO:0000256" key="14">
    <source>
        <dbReference type="ARBA" id="ARBA00023034"/>
    </source>
</evidence>
<evidence type="ECO:0000256" key="13">
    <source>
        <dbReference type="ARBA" id="ARBA00022833"/>
    </source>
</evidence>
<evidence type="ECO:0000259" key="21">
    <source>
        <dbReference type="Pfam" id="PF02225"/>
    </source>
</evidence>
<dbReference type="Pfam" id="PF04389">
    <property type="entry name" value="Peptidase_M28"/>
    <property type="match status" value="1"/>
</dbReference>
<evidence type="ECO:0000256" key="16">
    <source>
        <dbReference type="ARBA" id="ARBA00023145"/>
    </source>
</evidence>
<reference evidence="23 24" key="1">
    <citation type="submission" date="2020-08" db="EMBL/GenBank/DDBJ databases">
        <title>Bridging the membrane lipid divide: bacteria of the FCB group superphylum have the potential to synthesize archaeal ether lipids.</title>
        <authorList>
            <person name="Villanueva L."/>
            <person name="Von Meijenfeldt F.A.B."/>
            <person name="Westbye A.B."/>
            <person name="Yadav S."/>
            <person name="Hopmans E.C."/>
            <person name="Dutilh B.E."/>
            <person name="Sinninghe Damste J.S."/>
        </authorList>
    </citation>
    <scope>NUCLEOTIDE SEQUENCE [LARGE SCALE GENOMIC DNA]</scope>
    <source>
        <strain evidence="23">NIOZ-UU36</strain>
    </source>
</reference>
<evidence type="ECO:0000256" key="7">
    <source>
        <dbReference type="ARBA" id="ARBA00022645"/>
    </source>
</evidence>
<keyword evidence="7" id="KW-0121">Carboxypeptidase</keyword>
<keyword evidence="15" id="KW-0482">Metalloprotease</keyword>
<evidence type="ECO:0000256" key="6">
    <source>
        <dbReference type="ARBA" id="ARBA00022525"/>
    </source>
</evidence>
<evidence type="ECO:0000256" key="1">
    <source>
        <dbReference type="ARBA" id="ARBA00004240"/>
    </source>
</evidence>
<dbReference type="GO" id="GO:0070573">
    <property type="term" value="F:metallodipeptidase activity"/>
    <property type="evidence" value="ECO:0007669"/>
    <property type="project" value="InterPro"/>
</dbReference>
<keyword evidence="12" id="KW-0256">Endoplasmic reticulum</keyword>
<dbReference type="GO" id="GO:0046872">
    <property type="term" value="F:metal ion binding"/>
    <property type="evidence" value="ECO:0007669"/>
    <property type="project" value="UniProtKB-KW"/>
</dbReference>
<dbReference type="InterPro" id="IPR003137">
    <property type="entry name" value="PA_domain"/>
</dbReference>
<keyword evidence="6" id="KW-0964">Secreted</keyword>
<dbReference type="GO" id="GO:0004180">
    <property type="term" value="F:carboxypeptidase activity"/>
    <property type="evidence" value="ECO:0007669"/>
    <property type="project" value="UniProtKB-KW"/>
</dbReference>